<proteinExistence type="predicted"/>
<keyword evidence="2" id="KW-1185">Reference proteome</keyword>
<evidence type="ECO:0000313" key="1">
    <source>
        <dbReference type="EMBL" id="KDR82054.1"/>
    </source>
</evidence>
<dbReference type="EMBL" id="KL142370">
    <property type="protein sequence ID" value="KDR82054.1"/>
    <property type="molecule type" value="Genomic_DNA"/>
</dbReference>
<dbReference type="Proteomes" id="UP000027222">
    <property type="component" value="Unassembled WGS sequence"/>
</dbReference>
<name>A0A067TQ71_GALM3</name>
<dbReference type="STRING" id="685588.A0A067TQ71"/>
<evidence type="ECO:0000313" key="2">
    <source>
        <dbReference type="Proteomes" id="UP000027222"/>
    </source>
</evidence>
<evidence type="ECO:0008006" key="3">
    <source>
        <dbReference type="Google" id="ProtNLM"/>
    </source>
</evidence>
<dbReference type="HOGENOM" id="CLU_020999_4_0_1"/>
<dbReference type="SUPFAM" id="SSF52058">
    <property type="entry name" value="L domain-like"/>
    <property type="match status" value="1"/>
</dbReference>
<dbReference type="InterPro" id="IPR032675">
    <property type="entry name" value="LRR_dom_sf"/>
</dbReference>
<dbReference type="Gene3D" id="3.80.10.10">
    <property type="entry name" value="Ribonuclease Inhibitor"/>
    <property type="match status" value="1"/>
</dbReference>
<accession>A0A067TQ71</accession>
<gene>
    <name evidence="1" type="ORF">GALMADRAFT_264329</name>
</gene>
<dbReference type="AlphaFoldDB" id="A0A067TQ71"/>
<dbReference type="OrthoDB" id="3252356at2759"/>
<organism evidence="1 2">
    <name type="scientific">Galerina marginata (strain CBS 339.88)</name>
    <dbReference type="NCBI Taxonomy" id="685588"/>
    <lineage>
        <taxon>Eukaryota</taxon>
        <taxon>Fungi</taxon>
        <taxon>Dikarya</taxon>
        <taxon>Basidiomycota</taxon>
        <taxon>Agaricomycotina</taxon>
        <taxon>Agaricomycetes</taxon>
        <taxon>Agaricomycetidae</taxon>
        <taxon>Agaricales</taxon>
        <taxon>Agaricineae</taxon>
        <taxon>Strophariaceae</taxon>
        <taxon>Galerina</taxon>
    </lineage>
</organism>
<protein>
    <recommendedName>
        <fullName evidence="3">F-box domain-containing protein</fullName>
    </recommendedName>
</protein>
<reference evidence="2" key="1">
    <citation type="journal article" date="2014" name="Proc. Natl. Acad. Sci. U.S.A.">
        <title>Extensive sampling of basidiomycete genomes demonstrates inadequacy of the white-rot/brown-rot paradigm for wood decay fungi.</title>
        <authorList>
            <person name="Riley R."/>
            <person name="Salamov A.A."/>
            <person name="Brown D.W."/>
            <person name="Nagy L.G."/>
            <person name="Floudas D."/>
            <person name="Held B.W."/>
            <person name="Levasseur A."/>
            <person name="Lombard V."/>
            <person name="Morin E."/>
            <person name="Otillar R."/>
            <person name="Lindquist E.A."/>
            <person name="Sun H."/>
            <person name="LaButti K.M."/>
            <person name="Schmutz J."/>
            <person name="Jabbour D."/>
            <person name="Luo H."/>
            <person name="Baker S.E."/>
            <person name="Pisabarro A.G."/>
            <person name="Walton J.D."/>
            <person name="Blanchette R.A."/>
            <person name="Henrissat B."/>
            <person name="Martin F."/>
            <person name="Cullen D."/>
            <person name="Hibbett D.S."/>
            <person name="Grigoriev I.V."/>
        </authorList>
    </citation>
    <scope>NUCLEOTIDE SEQUENCE [LARGE SCALE GENOMIC DNA]</scope>
    <source>
        <strain evidence="2">CBS 339.88</strain>
    </source>
</reference>
<sequence length="448" mass="50856">MLLQRKKTTVKIGFFNLEPQVVLSHVCRRWRSISLSYPSLWTSFSHHGCQSSLRSLARLDAYLERSTSRALELWFDFVGDHSENHFILLEKVLPHIKRWKRVTILSGKDNPTFSFLHSICAVAAPNLEHFVLRFHILDSRRDSDLSVDCLEPTIFTNGAPKLQSLTLDCSSLVSLPPLSAITTLRLEAVNLKPVYPFSWLTFLAILSLPSLASLSLVGQVFEHPQTSTAPLITMNNLIHLRTYGHGVLLPLLPHLRAPSLETLNIHCDWFSVNFGTVGEPQAFPSLQSLYLSEVFAGLPQSAWYFVQLTNYATQILISQQGPFESFFAVLQHYQHFPPTAYWTNLKLLIFNMAPTELALIPVLAKFAEGRPKNPLILRIFDGMDRFWRQAEPTQYEALRGLCTIEIMDSADNPLAQGIDWPPGEEVDSNYIYETDDPFDIEPYSPISE</sequence>